<dbReference type="EMBL" id="CM000653">
    <property type="protein sequence ID" value="EED87726.1"/>
    <property type="molecule type" value="Genomic_DNA"/>
</dbReference>
<feature type="compositionally biased region" description="Polar residues" evidence="1">
    <location>
        <begin position="523"/>
        <end position="547"/>
    </location>
</feature>
<feature type="region of interest" description="Disordered" evidence="1">
    <location>
        <begin position="368"/>
        <end position="466"/>
    </location>
</feature>
<feature type="compositionally biased region" description="Acidic residues" evidence="1">
    <location>
        <begin position="157"/>
        <end position="166"/>
    </location>
</feature>
<accession>B8CG00</accession>
<feature type="compositionally biased region" description="Acidic residues" evidence="1">
    <location>
        <begin position="239"/>
        <end position="252"/>
    </location>
</feature>
<feature type="transmembrane region" description="Helical" evidence="2">
    <location>
        <begin position="7"/>
        <end position="27"/>
    </location>
</feature>
<name>B8CG00_THAPS</name>
<dbReference type="PaxDb" id="35128-Thaps25793"/>
<feature type="compositionally biased region" description="Acidic residues" evidence="1">
    <location>
        <begin position="265"/>
        <end position="276"/>
    </location>
</feature>
<sequence>MANKSFLPLVIGTTAVLIVTYVLFGLLTTDNTNDGSSDDGDKTNNGNGNDGNNRDASGRKKQRGRGESDDTVKVANSMKSQGAREDEHAAIDQDDDEFLSTEAVDAADVDINDDEEEESSDDNEYNTDAIEAALIEGTMNTLDVETALYVAGVDITDNLDDDDDEEAAPRTTTRSNGSSKEADEQKQIQTQAARNAASIINALPQIPLVQECIAEVESGVLDRNAALEELVGVVGGVDDVEGEREGEDDADGGEVGGEGAGIDIIPEEDGVNEEEQSLPLPAEEQSATAVVTPSKTTPRTSLSTKPSYTKQQQDEITTQPPTDTTDYSLLSSYWKQQSDKNSFASPIKDIGGVVIKSSGAAKEIADVVVGMNEEGGDDVHEEEKCKPPSAVTEESIAVPATEMEPTQEKDLQKSEEHDTSANEADASAGNANADEASSLPDTEQGKEDNETQLIIPGDSKDDSLNEEGYVKIVCDASGDPMSDSELLLRPVVSEVAGEEGKGDAASVEKDEEAKESNVEEANKTTATSETNAGEATAADSSASNTGDVSKGNAGSEGVAVKKKSNRKKKGKKKSGKKK</sequence>
<feature type="region of interest" description="Disordered" evidence="1">
    <location>
        <begin position="157"/>
        <end position="190"/>
    </location>
</feature>
<keyword evidence="4" id="KW-1185">Reference proteome</keyword>
<feature type="compositionally biased region" description="Basic and acidic residues" evidence="1">
    <location>
        <begin position="82"/>
        <end position="91"/>
    </location>
</feature>
<keyword evidence="2" id="KW-0472">Membrane</keyword>
<keyword evidence="2" id="KW-1133">Transmembrane helix</keyword>
<feature type="region of interest" description="Disordered" evidence="1">
    <location>
        <begin position="493"/>
        <end position="578"/>
    </location>
</feature>
<organism evidence="3 4">
    <name type="scientific">Thalassiosira pseudonana</name>
    <name type="common">Marine diatom</name>
    <name type="synonym">Cyclotella nana</name>
    <dbReference type="NCBI Taxonomy" id="35128"/>
    <lineage>
        <taxon>Eukaryota</taxon>
        <taxon>Sar</taxon>
        <taxon>Stramenopiles</taxon>
        <taxon>Ochrophyta</taxon>
        <taxon>Bacillariophyta</taxon>
        <taxon>Coscinodiscophyceae</taxon>
        <taxon>Thalassiosirophycidae</taxon>
        <taxon>Thalassiosirales</taxon>
        <taxon>Thalassiosiraceae</taxon>
        <taxon>Thalassiosira</taxon>
    </lineage>
</organism>
<evidence type="ECO:0000256" key="1">
    <source>
        <dbReference type="SAM" id="MobiDB-lite"/>
    </source>
</evidence>
<reference evidence="3 4" key="1">
    <citation type="journal article" date="2004" name="Science">
        <title>The genome of the diatom Thalassiosira pseudonana: ecology, evolution, and metabolism.</title>
        <authorList>
            <person name="Armbrust E.V."/>
            <person name="Berges J.A."/>
            <person name="Bowler C."/>
            <person name="Green B.R."/>
            <person name="Martinez D."/>
            <person name="Putnam N.H."/>
            <person name="Zhou S."/>
            <person name="Allen A.E."/>
            <person name="Apt K.E."/>
            <person name="Bechner M."/>
            <person name="Brzezinski M.A."/>
            <person name="Chaal B.K."/>
            <person name="Chiovitti A."/>
            <person name="Davis A.K."/>
            <person name="Demarest M.S."/>
            <person name="Detter J.C."/>
            <person name="Glavina T."/>
            <person name="Goodstein D."/>
            <person name="Hadi M.Z."/>
            <person name="Hellsten U."/>
            <person name="Hildebrand M."/>
            <person name="Jenkins B.D."/>
            <person name="Jurka J."/>
            <person name="Kapitonov V.V."/>
            <person name="Kroger N."/>
            <person name="Lau W.W."/>
            <person name="Lane T.W."/>
            <person name="Larimer F.W."/>
            <person name="Lippmeier J.C."/>
            <person name="Lucas S."/>
            <person name="Medina M."/>
            <person name="Montsant A."/>
            <person name="Obornik M."/>
            <person name="Parker M.S."/>
            <person name="Palenik B."/>
            <person name="Pazour G.J."/>
            <person name="Richardson P.M."/>
            <person name="Rynearson T.A."/>
            <person name="Saito M.A."/>
            <person name="Schwartz D.C."/>
            <person name="Thamatrakoln K."/>
            <person name="Valentin K."/>
            <person name="Vardi A."/>
            <person name="Wilkerson F.P."/>
            <person name="Rokhsar D.S."/>
        </authorList>
    </citation>
    <scope>NUCLEOTIDE SEQUENCE [LARGE SCALE GENOMIC DNA]</scope>
    <source>
        <strain evidence="3 4">CCMP1335</strain>
    </source>
</reference>
<feature type="compositionally biased region" description="Polar residues" evidence="1">
    <location>
        <begin position="285"/>
        <end position="326"/>
    </location>
</feature>
<protein>
    <submittedName>
        <fullName evidence="3">Uncharacterized protein</fullName>
    </submittedName>
</protein>
<dbReference type="AlphaFoldDB" id="B8CG00"/>
<feature type="region of interest" description="Disordered" evidence="1">
    <location>
        <begin position="30"/>
        <end position="126"/>
    </location>
</feature>
<dbReference type="GeneID" id="7449440"/>
<feature type="compositionally biased region" description="Basic residues" evidence="1">
    <location>
        <begin position="560"/>
        <end position="578"/>
    </location>
</feature>
<dbReference type="KEGG" id="tps:THAPSDRAFT_25793"/>
<reference evidence="3 4" key="2">
    <citation type="journal article" date="2008" name="Nature">
        <title>The Phaeodactylum genome reveals the evolutionary history of diatom genomes.</title>
        <authorList>
            <person name="Bowler C."/>
            <person name="Allen A.E."/>
            <person name="Badger J.H."/>
            <person name="Grimwood J."/>
            <person name="Jabbari K."/>
            <person name="Kuo A."/>
            <person name="Maheswari U."/>
            <person name="Martens C."/>
            <person name="Maumus F."/>
            <person name="Otillar R.P."/>
            <person name="Rayko E."/>
            <person name="Salamov A."/>
            <person name="Vandepoele K."/>
            <person name="Beszteri B."/>
            <person name="Gruber A."/>
            <person name="Heijde M."/>
            <person name="Katinka M."/>
            <person name="Mock T."/>
            <person name="Valentin K."/>
            <person name="Verret F."/>
            <person name="Berges J.A."/>
            <person name="Brownlee C."/>
            <person name="Cadoret J.P."/>
            <person name="Chiovitti A."/>
            <person name="Choi C.J."/>
            <person name="Coesel S."/>
            <person name="De Martino A."/>
            <person name="Detter J.C."/>
            <person name="Durkin C."/>
            <person name="Falciatore A."/>
            <person name="Fournet J."/>
            <person name="Haruta M."/>
            <person name="Huysman M.J."/>
            <person name="Jenkins B.D."/>
            <person name="Jiroutova K."/>
            <person name="Jorgensen R.E."/>
            <person name="Joubert Y."/>
            <person name="Kaplan A."/>
            <person name="Kroger N."/>
            <person name="Kroth P.G."/>
            <person name="La Roche J."/>
            <person name="Lindquist E."/>
            <person name="Lommer M."/>
            <person name="Martin-Jezequel V."/>
            <person name="Lopez P.J."/>
            <person name="Lucas S."/>
            <person name="Mangogna M."/>
            <person name="McGinnis K."/>
            <person name="Medlin L.K."/>
            <person name="Montsant A."/>
            <person name="Oudot-Le Secq M.P."/>
            <person name="Napoli C."/>
            <person name="Obornik M."/>
            <person name="Parker M.S."/>
            <person name="Petit J.L."/>
            <person name="Porcel B.M."/>
            <person name="Poulsen N."/>
            <person name="Robison M."/>
            <person name="Rychlewski L."/>
            <person name="Rynearson T.A."/>
            <person name="Schmutz J."/>
            <person name="Shapiro H."/>
            <person name="Siaut M."/>
            <person name="Stanley M."/>
            <person name="Sussman M.R."/>
            <person name="Taylor A.R."/>
            <person name="Vardi A."/>
            <person name="von Dassow P."/>
            <person name="Vyverman W."/>
            <person name="Willis A."/>
            <person name="Wyrwicz L.S."/>
            <person name="Rokhsar D.S."/>
            <person name="Weissenbach J."/>
            <person name="Armbrust E.V."/>
            <person name="Green B.R."/>
            <person name="Van de Peer Y."/>
            <person name="Grigoriev I.V."/>
        </authorList>
    </citation>
    <scope>NUCLEOTIDE SEQUENCE [LARGE SCALE GENOMIC DNA]</scope>
    <source>
        <strain evidence="3 4">CCMP1335</strain>
    </source>
</reference>
<feature type="compositionally biased region" description="Basic and acidic residues" evidence="1">
    <location>
        <begin position="377"/>
        <end position="386"/>
    </location>
</feature>
<evidence type="ECO:0000313" key="4">
    <source>
        <dbReference type="Proteomes" id="UP000001449"/>
    </source>
</evidence>
<gene>
    <name evidence="3" type="ORF">THAPSDRAFT_25793</name>
</gene>
<keyword evidence="2" id="KW-0812">Transmembrane</keyword>
<dbReference type="HOGENOM" id="CLU_472158_0_0_1"/>
<feature type="region of interest" description="Disordered" evidence="1">
    <location>
        <begin position="239"/>
        <end position="326"/>
    </location>
</feature>
<proteinExistence type="predicted"/>
<dbReference type="Proteomes" id="UP000001449">
    <property type="component" value="Chromosome 22"/>
</dbReference>
<dbReference type="RefSeq" id="XP_002294946.1">
    <property type="nucleotide sequence ID" value="XM_002294910.1"/>
</dbReference>
<evidence type="ECO:0000313" key="3">
    <source>
        <dbReference type="EMBL" id="EED87726.1"/>
    </source>
</evidence>
<evidence type="ECO:0000256" key="2">
    <source>
        <dbReference type="SAM" id="Phobius"/>
    </source>
</evidence>
<feature type="compositionally biased region" description="Basic and acidic residues" evidence="1">
    <location>
        <begin position="52"/>
        <end position="72"/>
    </location>
</feature>
<feature type="compositionally biased region" description="Acidic residues" evidence="1">
    <location>
        <begin position="92"/>
        <end position="125"/>
    </location>
</feature>
<feature type="compositionally biased region" description="Basic and acidic residues" evidence="1">
    <location>
        <begin position="498"/>
        <end position="522"/>
    </location>
</feature>
<dbReference type="InParanoid" id="B8CG00"/>
<feature type="compositionally biased region" description="Basic and acidic residues" evidence="1">
    <location>
        <begin position="406"/>
        <end position="420"/>
    </location>
</feature>
<feature type="compositionally biased region" description="Polar residues" evidence="1">
    <location>
        <begin position="170"/>
        <end position="179"/>
    </location>
</feature>